<dbReference type="Pfam" id="PF13191">
    <property type="entry name" value="AAA_16"/>
    <property type="match status" value="1"/>
</dbReference>
<comment type="catalytic activity">
    <reaction evidence="1">
        <text>ATP + protein L-histidine = ADP + protein N-phospho-L-histidine.</text>
        <dbReference type="EC" id="2.7.13.3"/>
    </reaction>
</comment>
<dbReference type="InterPro" id="IPR000719">
    <property type="entry name" value="Prot_kinase_dom"/>
</dbReference>
<reference evidence="7 8" key="1">
    <citation type="submission" date="2018-03" db="EMBL/GenBank/DDBJ databases">
        <title>Draft Genome Sequences of the Obligatory Marine Myxobacteria Enhygromyxa salina SWB005.</title>
        <authorList>
            <person name="Poehlein A."/>
            <person name="Moghaddam J.A."/>
            <person name="Harms H."/>
            <person name="Alanjari M."/>
            <person name="Koenig G.M."/>
            <person name="Daniel R."/>
            <person name="Schaeberle T.F."/>
        </authorList>
    </citation>
    <scope>NUCLEOTIDE SEQUENCE [LARGE SCALE GENOMIC DNA]</scope>
    <source>
        <strain evidence="7 8">SWB005</strain>
    </source>
</reference>
<proteinExistence type="predicted"/>
<dbReference type="PROSITE" id="PS50011">
    <property type="entry name" value="PROTEIN_KINASE_DOM"/>
    <property type="match status" value="1"/>
</dbReference>
<evidence type="ECO:0000259" key="5">
    <source>
        <dbReference type="PROSITE" id="PS50011"/>
    </source>
</evidence>
<evidence type="ECO:0000256" key="4">
    <source>
        <dbReference type="SAM" id="MobiDB-lite"/>
    </source>
</evidence>
<dbReference type="SUPFAM" id="SSF55785">
    <property type="entry name" value="PYP-like sensor domain (PAS domain)"/>
    <property type="match status" value="1"/>
</dbReference>
<dbReference type="InterPro" id="IPR004358">
    <property type="entry name" value="Sig_transdc_His_kin-like_C"/>
</dbReference>
<keyword evidence="3" id="KW-0597">Phosphoprotein</keyword>
<dbReference type="SUPFAM" id="SSF47384">
    <property type="entry name" value="Homodimeric domain of signal transducing histidine kinase"/>
    <property type="match status" value="1"/>
</dbReference>
<feature type="domain" description="Protein kinase" evidence="5">
    <location>
        <begin position="8"/>
        <end position="275"/>
    </location>
</feature>
<dbReference type="Pfam" id="PF00069">
    <property type="entry name" value="Pkinase"/>
    <property type="match status" value="1"/>
</dbReference>
<dbReference type="SMART" id="SM00387">
    <property type="entry name" value="HATPase_c"/>
    <property type="match status" value="1"/>
</dbReference>
<dbReference type="InterPro" id="IPR027417">
    <property type="entry name" value="P-loop_NTPase"/>
</dbReference>
<feature type="region of interest" description="Disordered" evidence="4">
    <location>
        <begin position="1515"/>
        <end position="1537"/>
    </location>
</feature>
<dbReference type="RefSeq" id="WP_106395840.1">
    <property type="nucleotide sequence ID" value="NZ_PVNK01000292.1"/>
</dbReference>
<dbReference type="InterPro" id="IPR003018">
    <property type="entry name" value="GAF"/>
</dbReference>
<dbReference type="EMBL" id="PVNK01000292">
    <property type="protein sequence ID" value="PRP90178.1"/>
    <property type="molecule type" value="Genomic_DNA"/>
</dbReference>
<accession>A0A2S9XBE6</accession>
<dbReference type="Pfam" id="PF02518">
    <property type="entry name" value="HATPase_c"/>
    <property type="match status" value="1"/>
</dbReference>
<dbReference type="InterPro" id="IPR029016">
    <property type="entry name" value="GAF-like_dom_sf"/>
</dbReference>
<feature type="region of interest" description="Disordered" evidence="4">
    <location>
        <begin position="1280"/>
        <end position="1309"/>
    </location>
</feature>
<dbReference type="PANTHER" id="PTHR43642:SF1">
    <property type="entry name" value="HYBRID SIGNAL TRANSDUCTION HISTIDINE KINASE G"/>
    <property type="match status" value="1"/>
</dbReference>
<evidence type="ECO:0000256" key="1">
    <source>
        <dbReference type="ARBA" id="ARBA00000085"/>
    </source>
</evidence>
<dbReference type="CDD" id="cd14014">
    <property type="entry name" value="STKc_PknB_like"/>
    <property type="match status" value="1"/>
</dbReference>
<comment type="caution">
    <text evidence="7">The sequence shown here is derived from an EMBL/GenBank/DDBJ whole genome shotgun (WGS) entry which is preliminary data.</text>
</comment>
<evidence type="ECO:0000256" key="3">
    <source>
        <dbReference type="ARBA" id="ARBA00022553"/>
    </source>
</evidence>
<dbReference type="NCBIfam" id="TIGR00229">
    <property type="entry name" value="sensory_box"/>
    <property type="match status" value="1"/>
</dbReference>
<keyword evidence="7" id="KW-0808">Transferase</keyword>
<dbReference type="Gene3D" id="3.30.450.20">
    <property type="entry name" value="PAS domain"/>
    <property type="match status" value="1"/>
</dbReference>
<dbReference type="InterPro" id="IPR000014">
    <property type="entry name" value="PAS"/>
</dbReference>
<keyword evidence="7" id="KW-0418">Kinase</keyword>
<evidence type="ECO:0000259" key="6">
    <source>
        <dbReference type="PROSITE" id="PS50109"/>
    </source>
</evidence>
<dbReference type="SUPFAM" id="SSF55874">
    <property type="entry name" value="ATPase domain of HSP90 chaperone/DNA topoisomerase II/histidine kinase"/>
    <property type="match status" value="1"/>
</dbReference>
<dbReference type="Gene3D" id="3.30.200.20">
    <property type="entry name" value="Phosphorylase Kinase, domain 1"/>
    <property type="match status" value="1"/>
</dbReference>
<dbReference type="EC" id="2.7.13.3" evidence="2"/>
<dbReference type="CDD" id="cd00082">
    <property type="entry name" value="HisKA"/>
    <property type="match status" value="1"/>
</dbReference>
<dbReference type="PROSITE" id="PS50109">
    <property type="entry name" value="HIS_KIN"/>
    <property type="match status" value="1"/>
</dbReference>
<gene>
    <name evidence="7" type="primary">tmoS_3</name>
    <name evidence="7" type="ORF">ENSA5_67000</name>
</gene>
<evidence type="ECO:0000313" key="8">
    <source>
        <dbReference type="Proteomes" id="UP000237968"/>
    </source>
</evidence>
<dbReference type="SMART" id="SM00065">
    <property type="entry name" value="GAF"/>
    <property type="match status" value="1"/>
</dbReference>
<dbReference type="OrthoDB" id="5521237at2"/>
<dbReference type="InterPro" id="IPR036097">
    <property type="entry name" value="HisK_dim/P_sf"/>
</dbReference>
<dbReference type="Pfam" id="PF01590">
    <property type="entry name" value="GAF"/>
    <property type="match status" value="1"/>
</dbReference>
<dbReference type="SMART" id="SM00388">
    <property type="entry name" value="HisKA"/>
    <property type="match status" value="1"/>
</dbReference>
<feature type="domain" description="Histidine kinase" evidence="6">
    <location>
        <begin position="1635"/>
        <end position="1853"/>
    </location>
</feature>
<dbReference type="Gene3D" id="1.10.510.10">
    <property type="entry name" value="Transferase(Phosphotransferase) domain 1"/>
    <property type="match status" value="1"/>
</dbReference>
<dbReference type="InterPro" id="IPR035965">
    <property type="entry name" value="PAS-like_dom_sf"/>
</dbReference>
<name>A0A2S9XBE6_9BACT</name>
<dbReference type="InterPro" id="IPR003661">
    <property type="entry name" value="HisK_dim/P_dom"/>
</dbReference>
<dbReference type="Gene3D" id="3.30.565.10">
    <property type="entry name" value="Histidine kinase-like ATPase, C-terminal domain"/>
    <property type="match status" value="1"/>
</dbReference>
<evidence type="ECO:0000313" key="7">
    <source>
        <dbReference type="EMBL" id="PRP90178.1"/>
    </source>
</evidence>
<dbReference type="SUPFAM" id="SSF52540">
    <property type="entry name" value="P-loop containing nucleoside triphosphate hydrolases"/>
    <property type="match status" value="1"/>
</dbReference>
<dbReference type="InterPro" id="IPR036890">
    <property type="entry name" value="HATPase_C_sf"/>
</dbReference>
<dbReference type="Gene3D" id="1.10.287.130">
    <property type="match status" value="1"/>
</dbReference>
<dbReference type="InterPro" id="IPR041664">
    <property type="entry name" value="AAA_16"/>
</dbReference>
<dbReference type="Proteomes" id="UP000237968">
    <property type="component" value="Unassembled WGS sequence"/>
</dbReference>
<dbReference type="InterPro" id="IPR005467">
    <property type="entry name" value="His_kinase_dom"/>
</dbReference>
<dbReference type="Gene3D" id="3.40.50.300">
    <property type="entry name" value="P-loop containing nucleotide triphosphate hydrolases"/>
    <property type="match status" value="1"/>
</dbReference>
<evidence type="ECO:0000256" key="2">
    <source>
        <dbReference type="ARBA" id="ARBA00012438"/>
    </source>
</evidence>
<dbReference type="Pfam" id="PF00512">
    <property type="entry name" value="HisKA"/>
    <property type="match status" value="1"/>
</dbReference>
<dbReference type="InterPro" id="IPR008271">
    <property type="entry name" value="Ser/Thr_kinase_AS"/>
</dbReference>
<dbReference type="PROSITE" id="PS00108">
    <property type="entry name" value="PROTEIN_KINASE_ST"/>
    <property type="match status" value="1"/>
</dbReference>
<dbReference type="Gene3D" id="3.30.450.40">
    <property type="match status" value="1"/>
</dbReference>
<organism evidence="7 8">
    <name type="scientific">Enhygromyxa salina</name>
    <dbReference type="NCBI Taxonomy" id="215803"/>
    <lineage>
        <taxon>Bacteria</taxon>
        <taxon>Pseudomonadati</taxon>
        <taxon>Myxococcota</taxon>
        <taxon>Polyangia</taxon>
        <taxon>Nannocystales</taxon>
        <taxon>Nannocystaceae</taxon>
        <taxon>Enhygromyxa</taxon>
    </lineage>
</organism>
<dbReference type="PRINTS" id="PR00344">
    <property type="entry name" value="BCTRLSENSOR"/>
</dbReference>
<dbReference type="GO" id="GO:0005524">
    <property type="term" value="F:ATP binding"/>
    <property type="evidence" value="ECO:0007669"/>
    <property type="project" value="InterPro"/>
</dbReference>
<sequence length="1863" mass="204246">MGFPLAEYRAIRPLRESARSRVYEAVSDRDGRAVIAKVFNIEDEADEDRVQHEFELIQKLDIEGVVTARELRRVGDQLVLVLERIPGVDLGEYAGGRPLAIAEFWSIATQIADILARTHAARVIHRDIKPTNILIEPRSLRVHLVDFGISVLLESERRHIYDGDVLAGTLPYISPEQTGRTSRAVDLRSDLYSLGVTFYELLTGHLPFEGLLPLELIHAHLAREADPPTKLRPELSAGLSRLVMKLLAKAPEHRYQTAAGLATDLRRLQALHEAKLDDGQVELGAEDFTTQLRLPRRLYGRQREHAELAETFAVVAGSGGRQSVALSGPLGVGKSLLVSELETTVVGHGGYMLRGKFDAHREVPYVGFEQALTMLFEQMLTESDARLDRWRRQLSAGLGGLAPVVVELCPTAELVLGPQPKPAQLDAAEARNRLLVTVERLLSIACSDRRPIALVIEDLQWAAQGSVALLEALVHGHSGPLLLLFTLRTDELGDEHPLRAVLAGLDDHPRSRRLELSGLSTGAIEAMLADALPGAREVEALARTIARKTNGVPLFVGQFLAQLAERGLLRPSKRGWVWDQARVDAEPIPDDAVTMMGAKLDALSSSARDVIQRAACIGSRFELPRLALVSSQTRAELTTGLFELEHAGLLGRVGGEYRFVHDSIQDAARRGLDDETRRALHWKIGRELLASLAESDEQLFEIVDHLDAGAPADPDRATRIELAELDLRAGERGLDTAAHELAQSYLARGIALTQDLRDEVIERGAAAPGYELTFHLHFKLAYSLALNGRRAEADEAFAELLDWGLEDHHYGEVAARRVRLLWVETRYREAVDLGLAALARLGSPVPRTPSRLRARVVLTRAWSLTRDLDVEATARMPRCEDPRDAAVLALVDQVKYPAFAVNYRLFLYLTGLQLLLIGARGYHPSLTKAIGDLSIGLGGGFGKIAEGIAMQDLARELARDEPTAKSESRVLAFGGALSLHRGRPFAEIVTQLDASYPAALEAGEFDAASFIGGFGGDMQLEIGTHLRVLDRHARRVARDVGRWCPNQMRVMVWVLRGLCLSLRGPETEADESSERDQVWDLDPDQILANNGAPTNFYVGLIAKAMRELVFGDHAAALDSCMRCIHDVEKVVFNTWYIARACVLTCVAYYGQLLGGHPPSASAAAAARKGLRTLRRWTEHGAANYEHYLYLARGLRCAVRGRVGEAVRLLDRAWALARKRGCRWIEGLAAEQLAALLEREGMSALVDGARQQAWTAYAAWGADAKLDQLIEAHPVLFAELGGRGDPPRSASPRALESRGPGRRGTSVSGTTPPLDFAAVLRTVGAISEDLRLDEVIGRVLDAALTSVGADRGLIVLDQGRELTLVAEASAVGEPTIFADPPLLRDAGERAPSMLINFVVRSGQSVVLDDARADQRFAGDPYLEREEVRSVLALPLVKGERRLGALVLENRLTTHGFSPTSIRALQLITGQAASTLENAQLYSALHSSEARWRSLVDGAPDLIALLDERGRVVFRNHSGPLTGLDGDEDDDAEGSLRPQSASAWREAVAAVLDHGQRRELELEFVPHAGLQRWYAVRVAPIEVRRTLLGETDSLHRNAVAVATDISARKRAEAEKQGLEAQIRQHQRLESVGTLASGVAHEINNPIQGIMNYADLIQSSSSESTMVEFATEIIYESNRVATIVRNLLAFSRQDATLALETVELREVVASTLSLVRSLLTGDFITIEFETDPGLPFVRCRSQQIQQVVMNLVTNARDALNERYGTHDDRKRIDIRIERSERPGWVHIAVRDSGPGIPADVMPRIFDPFFTTKDRYEGTGLGLAVSHGIVKDHGGELVVETTLGEGTCFMIALPAVDESEQLAAGCQ</sequence>
<keyword evidence="8" id="KW-1185">Reference proteome</keyword>
<dbReference type="GO" id="GO:0000155">
    <property type="term" value="F:phosphorelay sensor kinase activity"/>
    <property type="evidence" value="ECO:0007669"/>
    <property type="project" value="InterPro"/>
</dbReference>
<dbReference type="InterPro" id="IPR003594">
    <property type="entry name" value="HATPase_dom"/>
</dbReference>
<dbReference type="InterPro" id="IPR011009">
    <property type="entry name" value="Kinase-like_dom_sf"/>
</dbReference>
<dbReference type="SMART" id="SM00220">
    <property type="entry name" value="S_TKc"/>
    <property type="match status" value="1"/>
</dbReference>
<dbReference type="InterPro" id="IPR053159">
    <property type="entry name" value="Hybrid_Histidine_Kinase"/>
</dbReference>
<dbReference type="SUPFAM" id="SSF55781">
    <property type="entry name" value="GAF domain-like"/>
    <property type="match status" value="1"/>
</dbReference>
<protein>
    <recommendedName>
        <fullName evidence="2">histidine kinase</fullName>
        <ecNumber evidence="2">2.7.13.3</ecNumber>
    </recommendedName>
</protein>
<dbReference type="SUPFAM" id="SSF56112">
    <property type="entry name" value="Protein kinase-like (PK-like)"/>
    <property type="match status" value="1"/>
</dbReference>
<dbReference type="PANTHER" id="PTHR43642">
    <property type="entry name" value="HYBRID SIGNAL TRANSDUCTION HISTIDINE KINASE G"/>
    <property type="match status" value="1"/>
</dbReference>